<evidence type="ECO:0000313" key="2">
    <source>
        <dbReference type="EMBL" id="MFC3848498.1"/>
    </source>
</evidence>
<evidence type="ECO:0000313" key="3">
    <source>
        <dbReference type="Proteomes" id="UP001595783"/>
    </source>
</evidence>
<protein>
    <submittedName>
        <fullName evidence="2">Uncharacterized protein</fullName>
    </submittedName>
</protein>
<comment type="caution">
    <text evidence="2">The sequence shown here is derived from an EMBL/GenBank/DDBJ whole genome shotgun (WGS) entry which is preliminary data.</text>
</comment>
<name>A0ABV7ZIX7_9HELI</name>
<evidence type="ECO:0000256" key="1">
    <source>
        <dbReference type="SAM" id="Coils"/>
    </source>
</evidence>
<keyword evidence="3" id="KW-1185">Reference proteome</keyword>
<dbReference type="Proteomes" id="UP001595783">
    <property type="component" value="Unassembled WGS sequence"/>
</dbReference>
<dbReference type="EMBL" id="JBHRZO010000059">
    <property type="protein sequence ID" value="MFC3848498.1"/>
    <property type="molecule type" value="Genomic_DNA"/>
</dbReference>
<keyword evidence="1" id="KW-0175">Coiled coil</keyword>
<dbReference type="RefSeq" id="WP_233708996.1">
    <property type="nucleotide sequence ID" value="NZ_FZMF01000018.1"/>
</dbReference>
<proteinExistence type="predicted"/>
<feature type="coiled-coil region" evidence="1">
    <location>
        <begin position="23"/>
        <end position="50"/>
    </location>
</feature>
<organism evidence="2 3">
    <name type="scientific">Helicobacter baculiformis</name>
    <dbReference type="NCBI Taxonomy" id="427351"/>
    <lineage>
        <taxon>Bacteria</taxon>
        <taxon>Pseudomonadati</taxon>
        <taxon>Campylobacterota</taxon>
        <taxon>Epsilonproteobacteria</taxon>
        <taxon>Campylobacterales</taxon>
        <taxon>Helicobacteraceae</taxon>
        <taxon>Helicobacter</taxon>
    </lineage>
</organism>
<sequence>MIVENPTQDALSNTMIGNMATQIEQAADMINKYHDMLEKAQATVNQLNQVNKVLSGTQDFLNGSILNIANPKDLIDNAVNITKQIKANALALAEQVKNYKIANALRVRAIVAKCPEINYENLHPLAKKLIFNQKGKESEGLKALKSLSSAIGNNMIENGSYIFGQMSGKALAQYICMKRDKQQEIKNIQRADMQARLALLNKDYKRYRIAVATKQASQEKLFRDVQAEVEKLSEPLTNRAQMQMSTLGVSDLKYKGRFCVAKTSSDGVEFCEPISFDIERLNKDFLDFQNDLATKLKSAPDKQQQAQVYANMKQKFDGLSLEFIKDIANNLNFMNSTLSAMAEVMSNIYQKENSVENIDFTKTESKELLLLQKSINSVHKANLTRYGFPASFGSNPAIRNLRSWMDQNNFDYNYKLE</sequence>
<reference evidence="3" key="1">
    <citation type="journal article" date="2019" name="Int. J. Syst. Evol. Microbiol.">
        <title>The Global Catalogue of Microorganisms (GCM) 10K type strain sequencing project: providing services to taxonomists for standard genome sequencing and annotation.</title>
        <authorList>
            <consortium name="The Broad Institute Genomics Platform"/>
            <consortium name="The Broad Institute Genome Sequencing Center for Infectious Disease"/>
            <person name="Wu L."/>
            <person name="Ma J."/>
        </authorList>
    </citation>
    <scope>NUCLEOTIDE SEQUENCE [LARGE SCALE GENOMIC DNA]</scope>
    <source>
        <strain evidence="3">CCUG 53816</strain>
    </source>
</reference>
<gene>
    <name evidence="2" type="ORF">ACFOPX_08255</name>
</gene>
<accession>A0ABV7ZIX7</accession>